<gene>
    <name evidence="1" type="ORF">ACFFHF_17305</name>
</gene>
<protein>
    <submittedName>
        <fullName evidence="1">Aspartyl-phosphate phosphatase Spo0E family protein</fullName>
    </submittedName>
</protein>
<dbReference type="EMBL" id="JBHLUU010000114">
    <property type="protein sequence ID" value="MFC0476964.1"/>
    <property type="molecule type" value="Genomic_DNA"/>
</dbReference>
<sequence length="54" mass="6352">MIQAITKDKKLMKSIEELRAAMIESSRKKGIKNMDTVRLSQELDKLILTYQQRQ</sequence>
<dbReference type="InterPro" id="IPR018540">
    <property type="entry name" value="Spo0E-like"/>
</dbReference>
<evidence type="ECO:0000313" key="2">
    <source>
        <dbReference type="Proteomes" id="UP001589738"/>
    </source>
</evidence>
<dbReference type="RefSeq" id="WP_377058705.1">
    <property type="nucleotide sequence ID" value="NZ_JBHLUU010000114.1"/>
</dbReference>
<dbReference type="InterPro" id="IPR036638">
    <property type="entry name" value="HLH_DNA-bd_sf"/>
</dbReference>
<dbReference type="Pfam" id="PF09388">
    <property type="entry name" value="SpoOE-like"/>
    <property type="match status" value="1"/>
</dbReference>
<comment type="caution">
    <text evidence="1">The sequence shown here is derived from an EMBL/GenBank/DDBJ whole genome shotgun (WGS) entry which is preliminary data.</text>
</comment>
<keyword evidence="2" id="KW-1185">Reference proteome</keyword>
<reference evidence="1 2" key="1">
    <citation type="submission" date="2024-09" db="EMBL/GenBank/DDBJ databases">
        <authorList>
            <person name="Sun Q."/>
            <person name="Mori K."/>
        </authorList>
    </citation>
    <scope>NUCLEOTIDE SEQUENCE [LARGE SCALE GENOMIC DNA]</scope>
    <source>
        <strain evidence="1 2">CGMCC 1.9126</strain>
    </source>
</reference>
<dbReference type="InterPro" id="IPR037208">
    <property type="entry name" value="Spo0E-like_sf"/>
</dbReference>
<name>A0ABV6KUF6_9BACI</name>
<accession>A0ABV6KUF6</accession>
<dbReference type="SUPFAM" id="SSF140500">
    <property type="entry name" value="BAS1536-like"/>
    <property type="match status" value="1"/>
</dbReference>
<proteinExistence type="predicted"/>
<dbReference type="Proteomes" id="UP001589738">
    <property type="component" value="Unassembled WGS sequence"/>
</dbReference>
<organism evidence="1 2">
    <name type="scientific">Robertmurraya beringensis</name>
    <dbReference type="NCBI Taxonomy" id="641660"/>
    <lineage>
        <taxon>Bacteria</taxon>
        <taxon>Bacillati</taxon>
        <taxon>Bacillota</taxon>
        <taxon>Bacilli</taxon>
        <taxon>Bacillales</taxon>
        <taxon>Bacillaceae</taxon>
        <taxon>Robertmurraya</taxon>
    </lineage>
</organism>
<dbReference type="Gene3D" id="4.10.280.10">
    <property type="entry name" value="Helix-loop-helix DNA-binding domain"/>
    <property type="match status" value="1"/>
</dbReference>
<evidence type="ECO:0000313" key="1">
    <source>
        <dbReference type="EMBL" id="MFC0476964.1"/>
    </source>
</evidence>